<feature type="transmembrane region" description="Helical" evidence="1">
    <location>
        <begin position="79"/>
        <end position="99"/>
    </location>
</feature>
<feature type="transmembrane region" description="Helical" evidence="1">
    <location>
        <begin position="179"/>
        <end position="197"/>
    </location>
</feature>
<evidence type="ECO:0000256" key="1">
    <source>
        <dbReference type="SAM" id="Phobius"/>
    </source>
</evidence>
<sequence length="247" mass="25520">MVKRLYPVIACGGILFAVIYVVTAQVAGDSALDPVTMTISEYASLDRGVGIEAAMAVLGLSSLALLAGMRAVRAPVEGWPRILMIVWSMSLMAAAFVPTTAAGAGRGWATAVHLVLSAAAFVSLPAAATLLVGRLAQDERWSPAARPVEWLALAGGLGLAAITYVALPGHGVMVGLVERLLLGTEVAVLLVLAVRLLRLTWAGTLREVADVRRRRFVTVGERAAVRPLDPAGASGALTSAGPPKLAA</sequence>
<feature type="transmembrane region" description="Helical" evidence="1">
    <location>
        <begin position="111"/>
        <end position="136"/>
    </location>
</feature>
<dbReference type="AlphaFoldDB" id="A0A8J3TJT6"/>
<keyword evidence="1" id="KW-0472">Membrane</keyword>
<dbReference type="EMBL" id="BOOO01000009">
    <property type="protein sequence ID" value="GII28358.1"/>
    <property type="molecule type" value="Genomic_DNA"/>
</dbReference>
<dbReference type="InterPro" id="IPR009339">
    <property type="entry name" value="DUF998"/>
</dbReference>
<evidence type="ECO:0000313" key="3">
    <source>
        <dbReference type="Proteomes" id="UP000650628"/>
    </source>
</evidence>
<keyword evidence="1" id="KW-1133">Transmembrane helix</keyword>
<keyword evidence="3" id="KW-1185">Reference proteome</keyword>
<reference evidence="2 3" key="1">
    <citation type="submission" date="2021-01" db="EMBL/GenBank/DDBJ databases">
        <title>Whole genome shotgun sequence of Planotetraspora mira NBRC 15435.</title>
        <authorList>
            <person name="Komaki H."/>
            <person name="Tamura T."/>
        </authorList>
    </citation>
    <scope>NUCLEOTIDE SEQUENCE [LARGE SCALE GENOMIC DNA]</scope>
    <source>
        <strain evidence="2 3">NBRC 15435</strain>
    </source>
</reference>
<comment type="caution">
    <text evidence="2">The sequence shown here is derived from an EMBL/GenBank/DDBJ whole genome shotgun (WGS) entry which is preliminary data.</text>
</comment>
<dbReference type="Pfam" id="PF06197">
    <property type="entry name" value="DUF998"/>
    <property type="match status" value="1"/>
</dbReference>
<accession>A0A8J3TJT6</accession>
<dbReference type="RefSeq" id="WP_203952419.1">
    <property type="nucleotide sequence ID" value="NZ_BOOO01000009.1"/>
</dbReference>
<dbReference type="Proteomes" id="UP000650628">
    <property type="component" value="Unassembled WGS sequence"/>
</dbReference>
<evidence type="ECO:0000313" key="2">
    <source>
        <dbReference type="EMBL" id="GII28358.1"/>
    </source>
</evidence>
<gene>
    <name evidence="2" type="ORF">Pmi06nite_18000</name>
</gene>
<feature type="transmembrane region" description="Helical" evidence="1">
    <location>
        <begin position="48"/>
        <end position="67"/>
    </location>
</feature>
<organism evidence="2 3">
    <name type="scientific">Planotetraspora mira</name>
    <dbReference type="NCBI Taxonomy" id="58121"/>
    <lineage>
        <taxon>Bacteria</taxon>
        <taxon>Bacillati</taxon>
        <taxon>Actinomycetota</taxon>
        <taxon>Actinomycetes</taxon>
        <taxon>Streptosporangiales</taxon>
        <taxon>Streptosporangiaceae</taxon>
        <taxon>Planotetraspora</taxon>
    </lineage>
</organism>
<feature type="transmembrane region" description="Helical" evidence="1">
    <location>
        <begin position="148"/>
        <end position="167"/>
    </location>
</feature>
<protein>
    <recommendedName>
        <fullName evidence="4">DUF998 domain-containing protein</fullName>
    </recommendedName>
</protein>
<name>A0A8J3TJT6_9ACTN</name>
<keyword evidence="1" id="KW-0812">Transmembrane</keyword>
<proteinExistence type="predicted"/>
<evidence type="ECO:0008006" key="4">
    <source>
        <dbReference type="Google" id="ProtNLM"/>
    </source>
</evidence>